<keyword evidence="1" id="KW-0808">Transferase</keyword>
<keyword evidence="4" id="KW-0804">Transcription</keyword>
<accession>A0A3D9V4M4</accession>
<dbReference type="GO" id="GO:0003723">
    <property type="term" value="F:RNA binding"/>
    <property type="evidence" value="ECO:0007669"/>
    <property type="project" value="InterPro"/>
</dbReference>
<dbReference type="InterPro" id="IPR029016">
    <property type="entry name" value="GAF-like_dom_sf"/>
</dbReference>
<keyword evidence="3" id="KW-0805">Transcription regulation</keyword>
<dbReference type="Pfam" id="PF13185">
    <property type="entry name" value="GAF_2"/>
    <property type="match status" value="1"/>
</dbReference>
<feature type="domain" description="ANTAR" evidence="6">
    <location>
        <begin position="167"/>
        <end position="228"/>
    </location>
</feature>
<dbReference type="Proteomes" id="UP000256485">
    <property type="component" value="Unassembled WGS sequence"/>
</dbReference>
<evidence type="ECO:0000256" key="2">
    <source>
        <dbReference type="ARBA" id="ARBA00022777"/>
    </source>
</evidence>
<dbReference type="SMART" id="SM00065">
    <property type="entry name" value="GAF"/>
    <property type="match status" value="1"/>
</dbReference>
<evidence type="ECO:0000256" key="1">
    <source>
        <dbReference type="ARBA" id="ARBA00022679"/>
    </source>
</evidence>
<evidence type="ECO:0000313" key="7">
    <source>
        <dbReference type="EMBL" id="REF36772.1"/>
    </source>
</evidence>
<evidence type="ECO:0000256" key="3">
    <source>
        <dbReference type="ARBA" id="ARBA00023015"/>
    </source>
</evidence>
<keyword evidence="8" id="KW-1185">Reference proteome</keyword>
<dbReference type="Pfam" id="PF03861">
    <property type="entry name" value="ANTAR"/>
    <property type="match status" value="1"/>
</dbReference>
<evidence type="ECO:0000256" key="4">
    <source>
        <dbReference type="ARBA" id="ARBA00023163"/>
    </source>
</evidence>
<dbReference type="InterPro" id="IPR036388">
    <property type="entry name" value="WH-like_DNA-bd_sf"/>
</dbReference>
<feature type="region of interest" description="Disordered" evidence="5">
    <location>
        <begin position="238"/>
        <end position="360"/>
    </location>
</feature>
<evidence type="ECO:0000313" key="8">
    <source>
        <dbReference type="Proteomes" id="UP000256485"/>
    </source>
</evidence>
<protein>
    <submittedName>
        <fullName evidence="7">GAF domain-containing protein</fullName>
    </submittedName>
</protein>
<gene>
    <name evidence="7" type="ORF">DFJ64_2201</name>
</gene>
<organism evidence="7 8">
    <name type="scientific">Thermasporomyces composti</name>
    <dbReference type="NCBI Taxonomy" id="696763"/>
    <lineage>
        <taxon>Bacteria</taxon>
        <taxon>Bacillati</taxon>
        <taxon>Actinomycetota</taxon>
        <taxon>Actinomycetes</taxon>
        <taxon>Propionibacteriales</taxon>
        <taxon>Nocardioidaceae</taxon>
        <taxon>Thermasporomyces</taxon>
    </lineage>
</organism>
<dbReference type="GO" id="GO:0016301">
    <property type="term" value="F:kinase activity"/>
    <property type="evidence" value="ECO:0007669"/>
    <property type="project" value="UniProtKB-KW"/>
</dbReference>
<evidence type="ECO:0000256" key="5">
    <source>
        <dbReference type="SAM" id="MobiDB-lite"/>
    </source>
</evidence>
<dbReference type="InterPro" id="IPR011006">
    <property type="entry name" value="CheY-like_superfamily"/>
</dbReference>
<dbReference type="PROSITE" id="PS50921">
    <property type="entry name" value="ANTAR"/>
    <property type="match status" value="1"/>
</dbReference>
<dbReference type="SUPFAM" id="SSF55781">
    <property type="entry name" value="GAF domain-like"/>
    <property type="match status" value="1"/>
</dbReference>
<sequence length="360" mass="39064">MSRDYLVSEALVKLSDTLVPDFEVGTFSGRLADTAVELLRAAAAIVRLADDHGHLDAVPSTAARERVSALLSPPDDQGPGHDAVRSTSPVTCPDLDAAPPHWTDFASHARRLGFRSVRAWPLRYDTQVLGAVELYYEGTGDDGDTDGRLAETLARVAAITLVRERRRRQAETLAQQLQRALDSRLVIEQAKGILAERRGIPIDEAFTILRGFARSNQMRLAVLAHQVIDGTADDRLLTHATRSGPGRPAQDRAGRAAPSRPTQSRPAQSQLAQGRLAQGRPAQGRPAHGRPTRDQGTLAQAAARPVWGRSTTTPPGRPESPTPARLAGQPGPRTTPEPWRNRSEQRRPPQPPGQAEPDRP</sequence>
<feature type="compositionally biased region" description="Polar residues" evidence="5">
    <location>
        <begin position="260"/>
        <end position="272"/>
    </location>
</feature>
<dbReference type="InterPro" id="IPR005561">
    <property type="entry name" value="ANTAR"/>
</dbReference>
<dbReference type="Gene3D" id="1.10.10.10">
    <property type="entry name" value="Winged helix-like DNA-binding domain superfamily/Winged helix DNA-binding domain"/>
    <property type="match status" value="1"/>
</dbReference>
<comment type="caution">
    <text evidence="7">The sequence shown here is derived from an EMBL/GenBank/DDBJ whole genome shotgun (WGS) entry which is preliminary data.</text>
</comment>
<dbReference type="SMART" id="SM01012">
    <property type="entry name" value="ANTAR"/>
    <property type="match status" value="1"/>
</dbReference>
<dbReference type="Gene3D" id="3.30.450.40">
    <property type="match status" value="1"/>
</dbReference>
<evidence type="ECO:0000259" key="6">
    <source>
        <dbReference type="PROSITE" id="PS50921"/>
    </source>
</evidence>
<dbReference type="SUPFAM" id="SSF52172">
    <property type="entry name" value="CheY-like"/>
    <property type="match status" value="1"/>
</dbReference>
<dbReference type="InterPro" id="IPR003018">
    <property type="entry name" value="GAF"/>
</dbReference>
<name>A0A3D9V4M4_THECX</name>
<dbReference type="EMBL" id="QTUC01000001">
    <property type="protein sequence ID" value="REF36772.1"/>
    <property type="molecule type" value="Genomic_DNA"/>
</dbReference>
<reference evidence="7 8" key="1">
    <citation type="submission" date="2018-08" db="EMBL/GenBank/DDBJ databases">
        <title>Sequencing the genomes of 1000 actinobacteria strains.</title>
        <authorList>
            <person name="Klenk H.-P."/>
        </authorList>
    </citation>
    <scope>NUCLEOTIDE SEQUENCE [LARGE SCALE GENOMIC DNA]</scope>
    <source>
        <strain evidence="7 8">DSM 22891</strain>
    </source>
</reference>
<keyword evidence="2" id="KW-0418">Kinase</keyword>
<dbReference type="AlphaFoldDB" id="A0A3D9V4M4"/>
<proteinExistence type="predicted"/>